<dbReference type="RefSeq" id="XP_041185414.1">
    <property type="nucleotide sequence ID" value="XM_041343136.1"/>
</dbReference>
<keyword evidence="2" id="KW-1185">Reference proteome</keyword>
<dbReference type="OrthoDB" id="2677877at2759"/>
<gene>
    <name evidence="1" type="ORF">BJ212DRAFT_410898</name>
</gene>
<accession>A0A9P7IWR7</accession>
<name>A0A9P7IWR7_9AGAM</name>
<dbReference type="AlphaFoldDB" id="A0A9P7IWR7"/>
<comment type="caution">
    <text evidence="1">The sequence shown here is derived from an EMBL/GenBank/DDBJ whole genome shotgun (WGS) entry which is preliminary data.</text>
</comment>
<evidence type="ECO:0000313" key="1">
    <source>
        <dbReference type="EMBL" id="KAG1796881.1"/>
    </source>
</evidence>
<dbReference type="EMBL" id="JABBWG010000238">
    <property type="protein sequence ID" value="KAG1796881.1"/>
    <property type="molecule type" value="Genomic_DNA"/>
</dbReference>
<reference evidence="1" key="1">
    <citation type="journal article" date="2020" name="New Phytol.">
        <title>Comparative genomics reveals dynamic genome evolution in host specialist ectomycorrhizal fungi.</title>
        <authorList>
            <person name="Lofgren L.A."/>
            <person name="Nguyen N.H."/>
            <person name="Vilgalys R."/>
            <person name="Ruytinx J."/>
            <person name="Liao H.L."/>
            <person name="Branco S."/>
            <person name="Kuo A."/>
            <person name="LaButti K."/>
            <person name="Lipzen A."/>
            <person name="Andreopoulos W."/>
            <person name="Pangilinan J."/>
            <person name="Riley R."/>
            <person name="Hundley H."/>
            <person name="Na H."/>
            <person name="Barry K."/>
            <person name="Grigoriev I.V."/>
            <person name="Stajich J.E."/>
            <person name="Kennedy P.G."/>
        </authorList>
    </citation>
    <scope>NUCLEOTIDE SEQUENCE</scope>
    <source>
        <strain evidence="1">MN1</strain>
    </source>
</reference>
<dbReference type="GeneID" id="64637152"/>
<dbReference type="Proteomes" id="UP000807769">
    <property type="component" value="Unassembled WGS sequence"/>
</dbReference>
<proteinExistence type="predicted"/>
<organism evidence="1 2">
    <name type="scientific">Suillus subaureus</name>
    <dbReference type="NCBI Taxonomy" id="48587"/>
    <lineage>
        <taxon>Eukaryota</taxon>
        <taxon>Fungi</taxon>
        <taxon>Dikarya</taxon>
        <taxon>Basidiomycota</taxon>
        <taxon>Agaricomycotina</taxon>
        <taxon>Agaricomycetes</taxon>
        <taxon>Agaricomycetidae</taxon>
        <taxon>Boletales</taxon>
        <taxon>Suillineae</taxon>
        <taxon>Suillaceae</taxon>
        <taxon>Suillus</taxon>
    </lineage>
</organism>
<protein>
    <submittedName>
        <fullName evidence="1">Uncharacterized protein</fullName>
    </submittedName>
</protein>
<evidence type="ECO:0000313" key="2">
    <source>
        <dbReference type="Proteomes" id="UP000807769"/>
    </source>
</evidence>
<sequence>MPGNPGQMLPPPAPVSSYNSLCHSNGYTANHQFHHQYRSKMLRAASSSRVQIVTIRAALHHLKPEGKSGTLLVGNIERDMRVSLSTTQTELRLDIIRHLQSPWTEWSCKHSLTLESLEMHKSPMMLLFDPRQPLYDPDAVVLHDFFLCSTTKDLVPKFYASTKVAILLIMTHAQYESVQLWREQIDELVGLRH</sequence>